<dbReference type="RefSeq" id="WP_318798690.1">
    <property type="nucleotide sequence ID" value="NZ_JARUJP010000018.1"/>
</dbReference>
<accession>A0ABU4JVZ7</accession>
<dbReference type="EMBL" id="JARUJP010000018">
    <property type="protein sequence ID" value="MDW8802330.1"/>
    <property type="molecule type" value="Genomic_DNA"/>
</dbReference>
<keyword evidence="2" id="KW-1185">Reference proteome</keyword>
<organism evidence="1 2">
    <name type="scientific">Clostridium tanneri</name>
    <dbReference type="NCBI Taxonomy" id="3037988"/>
    <lineage>
        <taxon>Bacteria</taxon>
        <taxon>Bacillati</taxon>
        <taxon>Bacillota</taxon>
        <taxon>Clostridia</taxon>
        <taxon>Eubacteriales</taxon>
        <taxon>Clostridiaceae</taxon>
        <taxon>Clostridium</taxon>
    </lineage>
</organism>
<protein>
    <submittedName>
        <fullName evidence="1">Uncharacterized protein</fullName>
    </submittedName>
</protein>
<comment type="caution">
    <text evidence="1">The sequence shown here is derived from an EMBL/GenBank/DDBJ whole genome shotgun (WGS) entry which is preliminary data.</text>
</comment>
<sequence>MKGKVIDINNILNSYEKKGEGDTGHFEKDELKAMIDELAKSILNYGAEQILKKWIPVKKSFSLEYHLNKLGKSELTTIAVNFCIDKASTLRKEELKNKILELYEDRVNMFLENMDRERFVYLLDLVNKNGYGENIENENIGHIFYFRERALLFTGKIKNENVIIMPEELQKIIKDKNNLELVGKFEKNEELIKLFWGMCYYYGIIDLKHFKELVVKYVDFDTSKMNMKIILRDGAEYYGGFNFNGYTGRDIMVEDSQYLLIEQIRRFDLDFYPLRKEELLNAAREDYIEETEAYKRLHSFLTSNYNINSNQAKDLIFYLQCSFKNEKDLDEIVDGFMDNFDVSDVKEASILIHEIYRFANNTRQSILKGYTPEELNTTLPKEKLSLKGVRPCISEE</sequence>
<evidence type="ECO:0000313" key="2">
    <source>
        <dbReference type="Proteomes" id="UP001281656"/>
    </source>
</evidence>
<gene>
    <name evidence="1" type="ORF">P8V03_14340</name>
</gene>
<name>A0ABU4JVZ7_9CLOT</name>
<dbReference type="Proteomes" id="UP001281656">
    <property type="component" value="Unassembled WGS sequence"/>
</dbReference>
<evidence type="ECO:0000313" key="1">
    <source>
        <dbReference type="EMBL" id="MDW8802330.1"/>
    </source>
</evidence>
<proteinExistence type="predicted"/>
<reference evidence="1 2" key="1">
    <citation type="submission" date="2023-04" db="EMBL/GenBank/DDBJ databases">
        <title>Clostridium tannerae sp. nov., isolated from the fecal material of an alpaca.</title>
        <authorList>
            <person name="Miller S."/>
            <person name="Hendry M."/>
            <person name="King J."/>
            <person name="Sankaranarayanan K."/>
            <person name="Lawson P.A."/>
        </authorList>
    </citation>
    <scope>NUCLEOTIDE SEQUENCE [LARGE SCALE GENOMIC DNA]</scope>
    <source>
        <strain evidence="1 2">A1-XYC3</strain>
    </source>
</reference>